<dbReference type="InterPro" id="IPR013783">
    <property type="entry name" value="Ig-like_fold"/>
</dbReference>
<dbReference type="Gene3D" id="2.60.40.10">
    <property type="entry name" value="Immunoglobulins"/>
    <property type="match status" value="1"/>
</dbReference>
<sequence>MKNSTIGFLVAVVLLGVALGIFKYAPSLFSVGPAPVTSDNLIIGSTDFGSLTVLVYGKGQPLSDVEVDLGTVGANGPTGSMSYTVTDANGVATFSKVPVGSFDIFFNTNRFPTGYAVPPQSKLPSVQIIKDQQIQKRIDLNQQ</sequence>
<gene>
    <name evidence="1" type="ORF">A2678_01140</name>
</gene>
<protein>
    <recommendedName>
        <fullName evidence="3">Carboxypeptidase regulatory-like domain-containing protein</fullName>
    </recommendedName>
</protein>
<name>A0A1F6CIG6_9BACT</name>
<dbReference type="AlphaFoldDB" id="A0A1F6CIG6"/>
<dbReference type="STRING" id="1798481.A2678_01140"/>
<dbReference type="Proteomes" id="UP000178815">
    <property type="component" value="Unassembled WGS sequence"/>
</dbReference>
<accession>A0A1F6CIG6</accession>
<dbReference type="InterPro" id="IPR008964">
    <property type="entry name" value="Invasin/intimin_cell_adhesion"/>
</dbReference>
<evidence type="ECO:0000313" key="1">
    <source>
        <dbReference type="EMBL" id="OGG49054.1"/>
    </source>
</evidence>
<dbReference type="SUPFAM" id="SSF49373">
    <property type="entry name" value="Invasin/intimin cell-adhesion fragments"/>
    <property type="match status" value="1"/>
</dbReference>
<dbReference type="EMBL" id="MFKU01000005">
    <property type="protein sequence ID" value="OGG49054.1"/>
    <property type="molecule type" value="Genomic_DNA"/>
</dbReference>
<proteinExistence type="predicted"/>
<organism evidence="1 2">
    <name type="scientific">Candidatus Kaiserbacteria bacterium RIFCSPHIGHO2_01_FULL_53_31</name>
    <dbReference type="NCBI Taxonomy" id="1798481"/>
    <lineage>
        <taxon>Bacteria</taxon>
        <taxon>Candidatus Kaiseribacteriota</taxon>
    </lineage>
</organism>
<comment type="caution">
    <text evidence="1">The sequence shown here is derived from an EMBL/GenBank/DDBJ whole genome shotgun (WGS) entry which is preliminary data.</text>
</comment>
<evidence type="ECO:0008006" key="3">
    <source>
        <dbReference type="Google" id="ProtNLM"/>
    </source>
</evidence>
<evidence type="ECO:0000313" key="2">
    <source>
        <dbReference type="Proteomes" id="UP000178815"/>
    </source>
</evidence>
<reference evidence="1 2" key="1">
    <citation type="journal article" date="2016" name="Nat. Commun.">
        <title>Thousands of microbial genomes shed light on interconnected biogeochemical processes in an aquifer system.</title>
        <authorList>
            <person name="Anantharaman K."/>
            <person name="Brown C.T."/>
            <person name="Hug L.A."/>
            <person name="Sharon I."/>
            <person name="Castelle C.J."/>
            <person name="Probst A.J."/>
            <person name="Thomas B.C."/>
            <person name="Singh A."/>
            <person name="Wilkins M.J."/>
            <person name="Karaoz U."/>
            <person name="Brodie E.L."/>
            <person name="Williams K.H."/>
            <person name="Hubbard S.S."/>
            <person name="Banfield J.F."/>
        </authorList>
    </citation>
    <scope>NUCLEOTIDE SEQUENCE [LARGE SCALE GENOMIC DNA]</scope>
</reference>